<dbReference type="AlphaFoldDB" id="A0A9N7MMX7"/>
<dbReference type="Proteomes" id="UP001153555">
    <property type="component" value="Unassembled WGS sequence"/>
</dbReference>
<gene>
    <name evidence="2" type="ORF">SHERM_11214</name>
</gene>
<protein>
    <submittedName>
        <fullName evidence="2">Uncharacterized protein</fullName>
    </submittedName>
</protein>
<organism evidence="2 3">
    <name type="scientific">Striga hermonthica</name>
    <name type="common">Purple witchweed</name>
    <name type="synonym">Buchnera hermonthica</name>
    <dbReference type="NCBI Taxonomy" id="68872"/>
    <lineage>
        <taxon>Eukaryota</taxon>
        <taxon>Viridiplantae</taxon>
        <taxon>Streptophyta</taxon>
        <taxon>Embryophyta</taxon>
        <taxon>Tracheophyta</taxon>
        <taxon>Spermatophyta</taxon>
        <taxon>Magnoliopsida</taxon>
        <taxon>eudicotyledons</taxon>
        <taxon>Gunneridae</taxon>
        <taxon>Pentapetalae</taxon>
        <taxon>asterids</taxon>
        <taxon>lamiids</taxon>
        <taxon>Lamiales</taxon>
        <taxon>Orobanchaceae</taxon>
        <taxon>Buchnereae</taxon>
        <taxon>Striga</taxon>
    </lineage>
</organism>
<dbReference type="OrthoDB" id="1917254at2759"/>
<evidence type="ECO:0000256" key="1">
    <source>
        <dbReference type="SAM" id="MobiDB-lite"/>
    </source>
</evidence>
<dbReference type="PANTHER" id="PTHR33384:SF1">
    <property type="entry name" value="EXPRESSED PROTEIN"/>
    <property type="match status" value="1"/>
</dbReference>
<name>A0A9N7MMX7_STRHE</name>
<dbReference type="EMBL" id="CACSLK010003174">
    <property type="protein sequence ID" value="CAA0809008.1"/>
    <property type="molecule type" value="Genomic_DNA"/>
</dbReference>
<comment type="caution">
    <text evidence="2">The sequence shown here is derived from an EMBL/GenBank/DDBJ whole genome shotgun (WGS) entry which is preliminary data.</text>
</comment>
<evidence type="ECO:0000313" key="3">
    <source>
        <dbReference type="Proteomes" id="UP001153555"/>
    </source>
</evidence>
<keyword evidence="3" id="KW-1185">Reference proteome</keyword>
<evidence type="ECO:0000313" key="2">
    <source>
        <dbReference type="EMBL" id="CAA0809008.1"/>
    </source>
</evidence>
<reference evidence="2" key="1">
    <citation type="submission" date="2019-12" db="EMBL/GenBank/DDBJ databases">
        <authorList>
            <person name="Scholes J."/>
        </authorList>
    </citation>
    <scope>NUCLEOTIDE SEQUENCE</scope>
</reference>
<feature type="region of interest" description="Disordered" evidence="1">
    <location>
        <begin position="113"/>
        <end position="136"/>
    </location>
</feature>
<dbReference type="PANTHER" id="PTHR33384">
    <property type="entry name" value="EXPRESSED PROTEIN"/>
    <property type="match status" value="1"/>
</dbReference>
<proteinExistence type="predicted"/>
<accession>A0A9N7MMX7</accession>
<sequence length="136" mass="14402">MNRCAIQQSSFGACEEIWAAGRCMEKKETVVCPKPRRLGLAHATLDPSYARPLRWHMSHQQEDCDSRAGNELLDIILAKGNNCGNSEQTQSPPFFSGSPPASATIAAKVVTPGGAGSAKATEGSPIGSEFEGKGLK</sequence>